<feature type="region of interest" description="Disordered" evidence="1">
    <location>
        <begin position="1"/>
        <end position="21"/>
    </location>
</feature>
<evidence type="ECO:0000313" key="2">
    <source>
        <dbReference type="EMBL" id="GMS83469.1"/>
    </source>
</evidence>
<sequence length="71" mass="7672">ESSRTPPCLVQSDDSADGGPTARSCENLRCEACDMTVNNRNFSVIRHFFTRGHCKKVTEAGGAVSRAALEL</sequence>
<comment type="caution">
    <text evidence="2">The sequence shown here is derived from an EMBL/GenBank/DDBJ whole genome shotgun (WGS) entry which is preliminary data.</text>
</comment>
<gene>
    <name evidence="2" type="ORF">PENTCL1PPCAC_5644</name>
</gene>
<keyword evidence="3" id="KW-1185">Reference proteome</keyword>
<feature type="non-terminal residue" evidence="2">
    <location>
        <position position="1"/>
    </location>
</feature>
<dbReference type="AlphaFoldDB" id="A0AAV5STE9"/>
<accession>A0AAV5STE9</accession>
<proteinExistence type="predicted"/>
<evidence type="ECO:0000256" key="1">
    <source>
        <dbReference type="SAM" id="MobiDB-lite"/>
    </source>
</evidence>
<reference evidence="2" key="1">
    <citation type="submission" date="2023-10" db="EMBL/GenBank/DDBJ databases">
        <title>Genome assembly of Pristionchus species.</title>
        <authorList>
            <person name="Yoshida K."/>
            <person name="Sommer R.J."/>
        </authorList>
    </citation>
    <scope>NUCLEOTIDE SEQUENCE</scope>
    <source>
        <strain evidence="2">RS0144</strain>
    </source>
</reference>
<dbReference type="Proteomes" id="UP001432027">
    <property type="component" value="Unassembled WGS sequence"/>
</dbReference>
<evidence type="ECO:0000313" key="3">
    <source>
        <dbReference type="Proteomes" id="UP001432027"/>
    </source>
</evidence>
<organism evidence="2 3">
    <name type="scientific">Pristionchus entomophagus</name>
    <dbReference type="NCBI Taxonomy" id="358040"/>
    <lineage>
        <taxon>Eukaryota</taxon>
        <taxon>Metazoa</taxon>
        <taxon>Ecdysozoa</taxon>
        <taxon>Nematoda</taxon>
        <taxon>Chromadorea</taxon>
        <taxon>Rhabditida</taxon>
        <taxon>Rhabditina</taxon>
        <taxon>Diplogasteromorpha</taxon>
        <taxon>Diplogasteroidea</taxon>
        <taxon>Neodiplogasteridae</taxon>
        <taxon>Pristionchus</taxon>
    </lineage>
</organism>
<dbReference type="EMBL" id="BTSX01000002">
    <property type="protein sequence ID" value="GMS83469.1"/>
    <property type="molecule type" value="Genomic_DNA"/>
</dbReference>
<protein>
    <submittedName>
        <fullName evidence="2">Uncharacterized protein</fullName>
    </submittedName>
</protein>
<name>A0AAV5STE9_9BILA</name>